<dbReference type="EMBL" id="NCKV01001187">
    <property type="protein sequence ID" value="RWS28842.1"/>
    <property type="molecule type" value="Genomic_DNA"/>
</dbReference>
<reference evidence="9 10" key="1">
    <citation type="journal article" date="2018" name="Gigascience">
        <title>Genomes of trombidid mites reveal novel predicted allergens and laterally-transferred genes associated with secondary metabolism.</title>
        <authorList>
            <person name="Dong X."/>
            <person name="Chaisiri K."/>
            <person name="Xia D."/>
            <person name="Armstrong S.D."/>
            <person name="Fang Y."/>
            <person name="Donnelly M.J."/>
            <person name="Kadowaki T."/>
            <person name="McGarry J.W."/>
            <person name="Darby A.C."/>
            <person name="Makepeace B.L."/>
        </authorList>
    </citation>
    <scope>NUCLEOTIDE SEQUENCE [LARGE SCALE GENOMIC DNA]</scope>
    <source>
        <strain evidence="9">UoL-UT</strain>
    </source>
</reference>
<feature type="domain" description="Chitin-binding type-2" evidence="8">
    <location>
        <begin position="30"/>
        <end position="85"/>
    </location>
</feature>
<organism evidence="9 10">
    <name type="scientific">Leptotrombidium deliense</name>
    <dbReference type="NCBI Taxonomy" id="299467"/>
    <lineage>
        <taxon>Eukaryota</taxon>
        <taxon>Metazoa</taxon>
        <taxon>Ecdysozoa</taxon>
        <taxon>Arthropoda</taxon>
        <taxon>Chelicerata</taxon>
        <taxon>Arachnida</taxon>
        <taxon>Acari</taxon>
        <taxon>Acariformes</taxon>
        <taxon>Trombidiformes</taxon>
        <taxon>Prostigmata</taxon>
        <taxon>Anystina</taxon>
        <taxon>Parasitengona</taxon>
        <taxon>Trombiculoidea</taxon>
        <taxon>Trombiculidae</taxon>
        <taxon>Leptotrombidium</taxon>
    </lineage>
</organism>
<dbReference type="GO" id="GO:0005576">
    <property type="term" value="C:extracellular region"/>
    <property type="evidence" value="ECO:0007669"/>
    <property type="project" value="InterPro"/>
</dbReference>
<feature type="compositionally biased region" description="Basic and acidic residues" evidence="6">
    <location>
        <begin position="233"/>
        <end position="242"/>
    </location>
</feature>
<dbReference type="AlphaFoldDB" id="A0A443SMX9"/>
<evidence type="ECO:0000313" key="9">
    <source>
        <dbReference type="EMBL" id="RWS28842.1"/>
    </source>
</evidence>
<dbReference type="PANTHER" id="PTHR23301:SF0">
    <property type="entry name" value="CHITIN-BINDING TYPE-2 DOMAIN-CONTAINING PROTEIN-RELATED"/>
    <property type="match status" value="1"/>
</dbReference>
<keyword evidence="5" id="KW-0325">Glycoprotein</keyword>
<dbReference type="SMART" id="SM00494">
    <property type="entry name" value="ChtBD2"/>
    <property type="match status" value="2"/>
</dbReference>
<dbReference type="SUPFAM" id="SSF57625">
    <property type="entry name" value="Invertebrate chitin-binding proteins"/>
    <property type="match status" value="2"/>
</dbReference>
<feature type="region of interest" description="Disordered" evidence="6">
    <location>
        <begin position="181"/>
        <end position="205"/>
    </location>
</feature>
<evidence type="ECO:0000256" key="2">
    <source>
        <dbReference type="ARBA" id="ARBA00022729"/>
    </source>
</evidence>
<dbReference type="STRING" id="299467.A0A443SMX9"/>
<feature type="compositionally biased region" description="Basic and acidic residues" evidence="6">
    <location>
        <begin position="181"/>
        <end position="192"/>
    </location>
</feature>
<dbReference type="GO" id="GO:0008061">
    <property type="term" value="F:chitin binding"/>
    <property type="evidence" value="ECO:0007669"/>
    <property type="project" value="UniProtKB-KW"/>
</dbReference>
<evidence type="ECO:0000256" key="7">
    <source>
        <dbReference type="SAM" id="SignalP"/>
    </source>
</evidence>
<evidence type="ECO:0000256" key="1">
    <source>
        <dbReference type="ARBA" id="ARBA00022669"/>
    </source>
</evidence>
<evidence type="ECO:0000256" key="4">
    <source>
        <dbReference type="ARBA" id="ARBA00023157"/>
    </source>
</evidence>
<feature type="compositionally biased region" description="Low complexity" evidence="6">
    <location>
        <begin position="124"/>
        <end position="137"/>
    </location>
</feature>
<keyword evidence="1" id="KW-0147">Chitin-binding</keyword>
<proteinExistence type="predicted"/>
<dbReference type="PROSITE" id="PS50940">
    <property type="entry name" value="CHIT_BIND_II"/>
    <property type="match status" value="2"/>
</dbReference>
<feature type="compositionally biased region" description="Polar residues" evidence="6">
    <location>
        <begin position="270"/>
        <end position="299"/>
    </location>
</feature>
<dbReference type="InterPro" id="IPR036508">
    <property type="entry name" value="Chitin-bd_dom_sf"/>
</dbReference>
<feature type="compositionally biased region" description="Basic and acidic residues" evidence="6">
    <location>
        <begin position="138"/>
        <end position="160"/>
    </location>
</feature>
<gene>
    <name evidence="9" type="ORF">B4U80_05749</name>
</gene>
<name>A0A443SMX9_9ACAR</name>
<feature type="region of interest" description="Disordered" evidence="6">
    <location>
        <begin position="233"/>
        <end position="431"/>
    </location>
</feature>
<keyword evidence="10" id="KW-1185">Reference proteome</keyword>
<evidence type="ECO:0000259" key="8">
    <source>
        <dbReference type="PROSITE" id="PS50940"/>
    </source>
</evidence>
<feature type="compositionally biased region" description="Basic and acidic residues" evidence="6">
    <location>
        <begin position="397"/>
        <end position="415"/>
    </location>
</feature>
<evidence type="ECO:0000256" key="6">
    <source>
        <dbReference type="SAM" id="MobiDB-lite"/>
    </source>
</evidence>
<keyword evidence="2 7" id="KW-0732">Signal</keyword>
<evidence type="ECO:0000313" key="10">
    <source>
        <dbReference type="Proteomes" id="UP000288716"/>
    </source>
</evidence>
<feature type="signal peptide" evidence="7">
    <location>
        <begin position="1"/>
        <end position="21"/>
    </location>
</feature>
<feature type="domain" description="Chitin-binding type-2" evidence="8">
    <location>
        <begin position="447"/>
        <end position="502"/>
    </location>
</feature>
<dbReference type="Pfam" id="PF01607">
    <property type="entry name" value="CBM_14"/>
    <property type="match status" value="2"/>
</dbReference>
<dbReference type="InterPro" id="IPR051940">
    <property type="entry name" value="Chitin_bind-dev_reg"/>
</dbReference>
<feature type="region of interest" description="Disordered" evidence="6">
    <location>
        <begin position="120"/>
        <end position="165"/>
    </location>
</feature>
<accession>A0A443SMX9</accession>
<feature type="chain" id="PRO_5019046066" description="Chitin-binding type-2 domain-containing protein" evidence="7">
    <location>
        <begin position="22"/>
        <end position="521"/>
    </location>
</feature>
<keyword evidence="3" id="KW-0677">Repeat</keyword>
<dbReference type="Gene3D" id="2.170.140.10">
    <property type="entry name" value="Chitin binding domain"/>
    <property type="match status" value="2"/>
</dbReference>
<keyword evidence="4" id="KW-1015">Disulfide bond</keyword>
<evidence type="ECO:0000256" key="5">
    <source>
        <dbReference type="ARBA" id="ARBA00023180"/>
    </source>
</evidence>
<evidence type="ECO:0000256" key="3">
    <source>
        <dbReference type="ARBA" id="ARBA00022737"/>
    </source>
</evidence>
<dbReference type="Proteomes" id="UP000288716">
    <property type="component" value="Unassembled WGS sequence"/>
</dbReference>
<feature type="compositionally biased region" description="Polar residues" evidence="6">
    <location>
        <begin position="361"/>
        <end position="396"/>
    </location>
</feature>
<comment type="caution">
    <text evidence="9">The sequence shown here is derived from an EMBL/GenBank/DDBJ whole genome shotgun (WGS) entry which is preliminary data.</text>
</comment>
<dbReference type="VEuPathDB" id="VectorBase:LDEU003198"/>
<sequence length="521" mass="57805">MLHSLLLCIFSVLLFVKCNSAAAINSEKDEFVCESQFGAYPDKNDCSKFWLCVAGKAHHKDCKPGYQFSAKLSRCTKPEEAECKIETTKEKKLGAPLKKLPTIEETVTWLTNLLIDAKNDHSTTESTTENEFTTETTATEKSKKNKENEDRSTESPDSKEINVINANDAVDNILPVATEMTKNDNTEGDMKTTEQPNNNEKSSQIIDVSKDVDVNADINVDKNVIIDVIDPKSEKAKKEKESSSQATNEENGEEETSKATPSAKKHSTKDYSSTTEQPVSSAEIVTTQGIDAESSSQVTGKDGEEERSKATQSPKKHSTKDYSSTTEQRVSDAEIVNTQEIDAESGSQGTTEEDGEEETSKATPSAKQHSTKDYSSITEQPVSRESIVNTQETDASAESKRKDKKHSEQETEKSVTVDVQESTTNSTENSTDEYIKTVTEHPNVNVRFECPEENGMFPHTKSCHLFYHCSNNISFVKLCPGNLHWSKEAMRCEWPDIANCTLEKSAHNKVKLVDLSTFVNL</sequence>
<dbReference type="InterPro" id="IPR002557">
    <property type="entry name" value="Chitin-bd_dom"/>
</dbReference>
<dbReference type="PANTHER" id="PTHR23301">
    <property type="entry name" value="CHITIN BINDING PERITROPHIN-A"/>
    <property type="match status" value="1"/>
</dbReference>
<dbReference type="OrthoDB" id="6020543at2759"/>
<protein>
    <recommendedName>
        <fullName evidence="8">Chitin-binding type-2 domain-containing protein</fullName>
    </recommendedName>
</protein>
<feature type="compositionally biased region" description="Polar residues" evidence="6">
    <location>
        <begin position="193"/>
        <end position="205"/>
    </location>
</feature>